<feature type="binding site" evidence="6">
    <location>
        <position position="213"/>
    </location>
    <ligand>
        <name>a divalent metal cation</name>
        <dbReference type="ChEBI" id="CHEBI:60240"/>
        <label>2</label>
        <note>catalytic</note>
    </ligand>
</feature>
<dbReference type="NCBIfam" id="TIGR00500">
    <property type="entry name" value="met_pdase_I"/>
    <property type="match status" value="1"/>
</dbReference>
<sequence length="260" mass="28500">MILWQALERVNKMVILKSKREIEYIREAGKITAHALLLMKKLAKPGVTTGELDRRCEEYIRSCGAFPSCKGYYGFPATICASVNEEVVHGIPGHRKLRDGDIISVDLVVNKNGYHGDATLTIPVGHVDPKVMQLVTVTEECLQKGIEQAVTGNHLGDIGHAVQAYAESFGYGVVRDYVGHGIGTDMHEDPEVPNYGIPGHGDLLEEGLVIAIEPMITMGSEKVRQLKNGWTVVTRDKKPAAHFEHTVAITENGPEILTLP</sequence>
<evidence type="ECO:0000259" key="8">
    <source>
        <dbReference type="Pfam" id="PF00557"/>
    </source>
</evidence>
<comment type="cofactor">
    <cofactor evidence="6">
        <name>Co(2+)</name>
        <dbReference type="ChEBI" id="CHEBI:48828"/>
    </cofactor>
    <cofactor evidence="6">
        <name>Zn(2+)</name>
        <dbReference type="ChEBI" id="CHEBI:29105"/>
    </cofactor>
    <cofactor evidence="6">
        <name>Mn(2+)</name>
        <dbReference type="ChEBI" id="CHEBI:29035"/>
    </cofactor>
    <cofactor evidence="6">
        <name>Fe(2+)</name>
        <dbReference type="ChEBI" id="CHEBI:29033"/>
    </cofactor>
    <text evidence="6">Binds 2 divalent metal cations per subunit. Has a high-affinity and a low affinity metal-binding site. The true nature of the physiological cofactor is under debate. The enzyme is active with cobalt, zinc, manganese or divalent iron ions. Most likely, methionine aminopeptidases function as mononuclear Fe(2+)-metalloproteases under physiological conditions, and the catalytically relevant metal-binding site has been assigned to the histidine-containing high-affinity site.</text>
</comment>
<dbReference type="InterPro" id="IPR001714">
    <property type="entry name" value="Pept_M24_MAP"/>
</dbReference>
<keyword evidence="2 6" id="KW-0031">Aminopeptidase</keyword>
<feature type="binding site" evidence="6">
    <location>
        <position position="244"/>
    </location>
    <ligand>
        <name>a divalent metal cation</name>
        <dbReference type="ChEBI" id="CHEBI:60240"/>
        <label>1</label>
    </ligand>
</feature>
<dbReference type="PROSITE" id="PS00680">
    <property type="entry name" value="MAP_1"/>
    <property type="match status" value="1"/>
</dbReference>
<dbReference type="PANTHER" id="PTHR43330:SF27">
    <property type="entry name" value="METHIONINE AMINOPEPTIDASE"/>
    <property type="match status" value="1"/>
</dbReference>
<feature type="domain" description="Peptidase M24" evidence="8">
    <location>
        <begin position="23"/>
        <end position="251"/>
    </location>
</feature>
<dbReference type="InterPro" id="IPR002467">
    <property type="entry name" value="Pept_M24A_MAP1"/>
</dbReference>
<feature type="binding site" evidence="6">
    <location>
        <position position="117"/>
    </location>
    <ligand>
        <name>a divalent metal cation</name>
        <dbReference type="ChEBI" id="CHEBI:60240"/>
        <label>1</label>
    </ligand>
</feature>
<feature type="binding site" evidence="6">
    <location>
        <position position="106"/>
    </location>
    <ligand>
        <name>a divalent metal cation</name>
        <dbReference type="ChEBI" id="CHEBI:60240"/>
        <label>1</label>
    </ligand>
</feature>
<keyword evidence="3 6" id="KW-0645">Protease</keyword>
<dbReference type="EC" id="3.4.11.18" evidence="6 7"/>
<dbReference type="EMBL" id="AFIJ01000039">
    <property type="protein sequence ID" value="EGL39286.1"/>
    <property type="molecule type" value="Genomic_DNA"/>
</dbReference>
<evidence type="ECO:0000256" key="5">
    <source>
        <dbReference type="ARBA" id="ARBA00022801"/>
    </source>
</evidence>
<dbReference type="PRINTS" id="PR00599">
    <property type="entry name" value="MAPEPTIDASE"/>
</dbReference>
<protein>
    <recommendedName>
        <fullName evidence="6 7">Methionine aminopeptidase</fullName>
        <shortName evidence="6">MAP</shortName>
        <shortName evidence="6">MetAP</shortName>
        <ecNumber evidence="6 7">3.4.11.18</ecNumber>
    </recommendedName>
    <alternativeName>
        <fullName evidence="6">Peptidase M</fullName>
    </alternativeName>
</protein>
<evidence type="ECO:0000256" key="6">
    <source>
        <dbReference type="HAMAP-Rule" id="MF_01974"/>
    </source>
</evidence>
<dbReference type="InterPro" id="IPR000994">
    <property type="entry name" value="Pept_M24"/>
</dbReference>
<dbReference type="CDD" id="cd01086">
    <property type="entry name" value="MetAP1"/>
    <property type="match status" value="1"/>
</dbReference>
<evidence type="ECO:0000256" key="4">
    <source>
        <dbReference type="ARBA" id="ARBA00022723"/>
    </source>
</evidence>
<evidence type="ECO:0000256" key="7">
    <source>
        <dbReference type="RuleBase" id="RU003653"/>
    </source>
</evidence>
<dbReference type="InterPro" id="IPR036005">
    <property type="entry name" value="Creatinase/aminopeptidase-like"/>
</dbReference>
<keyword evidence="4 6" id="KW-0479">Metal-binding</keyword>
<keyword evidence="5 6" id="KW-0378">Hydrolase</keyword>
<proteinExistence type="inferred from homology"/>
<evidence type="ECO:0000256" key="3">
    <source>
        <dbReference type="ARBA" id="ARBA00022670"/>
    </source>
</evidence>
<feature type="binding site" evidence="6">
    <location>
        <position position="180"/>
    </location>
    <ligand>
        <name>a divalent metal cation</name>
        <dbReference type="ChEBI" id="CHEBI:60240"/>
        <label>2</label>
        <note>catalytic</note>
    </ligand>
</feature>
<reference evidence="9 10" key="1">
    <citation type="submission" date="2011-04" db="EMBL/GenBank/DDBJ databases">
        <authorList>
            <person name="Harkins D.M."/>
            <person name="Madupu R."/>
            <person name="Durkin A.S."/>
            <person name="Torralba M."/>
            <person name="Methe B."/>
            <person name="Sutton G.G."/>
            <person name="Nelson K.E."/>
        </authorList>
    </citation>
    <scope>NUCLEOTIDE SEQUENCE [LARGE SCALE GENOMIC DNA]</scope>
    <source>
        <strain evidence="9 10">UPII 199-6</strain>
    </source>
</reference>
<dbReference type="GO" id="GO:0004239">
    <property type="term" value="F:initiator methionyl aminopeptidase activity"/>
    <property type="evidence" value="ECO:0007669"/>
    <property type="project" value="UniProtKB-EC"/>
</dbReference>
<keyword evidence="10" id="KW-1185">Reference proteome</keyword>
<accession>A0ABN0CYT5</accession>
<gene>
    <name evidence="6 9" type="primary">map</name>
    <name evidence="9" type="ORF">HMPREF1039_0436</name>
</gene>
<evidence type="ECO:0000256" key="2">
    <source>
        <dbReference type="ARBA" id="ARBA00022438"/>
    </source>
</evidence>
<name>A0ABN0CYT5_9FIRM</name>
<evidence type="ECO:0000313" key="9">
    <source>
        <dbReference type="EMBL" id="EGL39286.1"/>
    </source>
</evidence>
<comment type="catalytic activity">
    <reaction evidence="6 7">
        <text>Release of N-terminal amino acids, preferentially methionine, from peptides and arylamides.</text>
        <dbReference type="EC" id="3.4.11.18"/>
    </reaction>
</comment>
<comment type="subunit">
    <text evidence="6">Monomer.</text>
</comment>
<dbReference type="Gene3D" id="3.90.230.10">
    <property type="entry name" value="Creatinase/methionine aminopeptidase superfamily"/>
    <property type="match status" value="1"/>
</dbReference>
<organism evidence="9 10">
    <name type="scientific">Megasphaera lornae</name>
    <dbReference type="NCBI Taxonomy" id="1000568"/>
    <lineage>
        <taxon>Bacteria</taxon>
        <taxon>Bacillati</taxon>
        <taxon>Bacillota</taxon>
        <taxon>Negativicutes</taxon>
        <taxon>Veillonellales</taxon>
        <taxon>Veillonellaceae</taxon>
        <taxon>Megasphaera</taxon>
    </lineage>
</organism>
<feature type="binding site" evidence="6">
    <location>
        <position position="187"/>
    </location>
    <ligand>
        <name>substrate</name>
    </ligand>
</feature>
<feature type="binding site" evidence="6">
    <location>
        <position position="89"/>
    </location>
    <ligand>
        <name>substrate</name>
    </ligand>
</feature>
<comment type="caution">
    <text evidence="9">The sequence shown here is derived from an EMBL/GenBank/DDBJ whole genome shotgun (WGS) entry which is preliminary data.</text>
</comment>
<dbReference type="HAMAP" id="MF_01974">
    <property type="entry name" value="MetAP_1"/>
    <property type="match status" value="1"/>
</dbReference>
<dbReference type="SUPFAM" id="SSF55920">
    <property type="entry name" value="Creatinase/aminopeptidase"/>
    <property type="match status" value="1"/>
</dbReference>
<comment type="similarity">
    <text evidence="6">Belongs to the peptidase M24A family. Methionine aminopeptidase type 1 subfamily.</text>
</comment>
<feature type="binding site" evidence="6">
    <location>
        <position position="117"/>
    </location>
    <ligand>
        <name>a divalent metal cation</name>
        <dbReference type="ChEBI" id="CHEBI:60240"/>
        <label>2</label>
        <note>catalytic</note>
    </ligand>
</feature>
<evidence type="ECO:0000256" key="1">
    <source>
        <dbReference type="ARBA" id="ARBA00002521"/>
    </source>
</evidence>
<feature type="binding site" evidence="6">
    <location>
        <position position="244"/>
    </location>
    <ligand>
        <name>a divalent metal cation</name>
        <dbReference type="ChEBI" id="CHEBI:60240"/>
        <label>2</label>
        <note>catalytic</note>
    </ligand>
</feature>
<dbReference type="PANTHER" id="PTHR43330">
    <property type="entry name" value="METHIONINE AMINOPEPTIDASE"/>
    <property type="match status" value="1"/>
</dbReference>
<dbReference type="Pfam" id="PF00557">
    <property type="entry name" value="Peptidase_M24"/>
    <property type="match status" value="1"/>
</dbReference>
<comment type="function">
    <text evidence="1 6">Removes the N-terminal methionine from nascent proteins. The N-terminal methionine is often cleaved when the second residue in the primary sequence is small and uncharged (Met-Ala-, Cys, Gly, Pro, Ser, Thr, or Val). Requires deformylation of the N(alpha)-formylated initiator methionine before it can be hydrolyzed.</text>
</comment>
<evidence type="ECO:0000313" key="10">
    <source>
        <dbReference type="Proteomes" id="UP000004018"/>
    </source>
</evidence>
<dbReference type="Proteomes" id="UP000004018">
    <property type="component" value="Unassembled WGS sequence"/>
</dbReference>